<dbReference type="Pfam" id="PF05430">
    <property type="entry name" value="Methyltransf_30"/>
    <property type="match status" value="1"/>
</dbReference>
<evidence type="ECO:0000313" key="13">
    <source>
        <dbReference type="EMBL" id="SDC27022.1"/>
    </source>
</evidence>
<dbReference type="GO" id="GO:0050660">
    <property type="term" value="F:flavin adenine dinucleotide binding"/>
    <property type="evidence" value="ECO:0007669"/>
    <property type="project" value="UniProtKB-UniRule"/>
</dbReference>
<feature type="region of interest" description="tRNA (mnm(5)s(2)U34)-methyltransferase" evidence="10">
    <location>
        <begin position="1"/>
        <end position="242"/>
    </location>
</feature>
<comment type="similarity">
    <text evidence="10">In the N-terminal section; belongs to the methyltransferase superfamily. tRNA (mnm(5)s(2)U34)-methyltransferase family.</text>
</comment>
<dbReference type="AlphaFoldDB" id="A0A1G6K7I8"/>
<dbReference type="GO" id="GO:0005737">
    <property type="term" value="C:cytoplasm"/>
    <property type="evidence" value="ECO:0007669"/>
    <property type="project" value="UniProtKB-SubCell"/>
</dbReference>
<keyword evidence="6 10" id="KW-0819">tRNA processing</keyword>
<dbReference type="InterPro" id="IPR047785">
    <property type="entry name" value="tRNA_MNMC2"/>
</dbReference>
<dbReference type="PANTHER" id="PTHR13847:SF283">
    <property type="entry name" value="TRNA 5-METHYLAMINOMETHYL-2-THIOURIDINE BIOSYNTHESIS BIFUNCTIONAL PROTEIN MNMC"/>
    <property type="match status" value="1"/>
</dbReference>
<comment type="catalytic activity">
    <reaction evidence="10">
        <text>5-aminomethyl-2-thiouridine(34) in tRNA + S-adenosyl-L-methionine = 5-methylaminomethyl-2-thiouridine(34) in tRNA + S-adenosyl-L-homocysteine + H(+)</text>
        <dbReference type="Rhea" id="RHEA:19569"/>
        <dbReference type="Rhea" id="RHEA-COMP:10195"/>
        <dbReference type="Rhea" id="RHEA-COMP:10197"/>
        <dbReference type="ChEBI" id="CHEBI:15378"/>
        <dbReference type="ChEBI" id="CHEBI:57856"/>
        <dbReference type="ChEBI" id="CHEBI:59789"/>
        <dbReference type="ChEBI" id="CHEBI:74454"/>
        <dbReference type="ChEBI" id="CHEBI:74455"/>
        <dbReference type="EC" id="2.1.1.61"/>
    </reaction>
</comment>
<protein>
    <recommendedName>
        <fullName evidence="10">tRNA 5-methylaminomethyl-2-thiouridine biosynthesis bifunctional protein MnmC</fullName>
        <shortName evidence="10">tRNA mnm(5)s(2)U biosynthesis bifunctional protein</shortName>
    </recommendedName>
    <domain>
        <recommendedName>
            <fullName evidence="10">tRNA (mnm(5)s(2)U34)-methyltransferase</fullName>
            <ecNumber evidence="10">2.1.1.61</ecNumber>
        </recommendedName>
    </domain>
    <domain>
        <recommendedName>
            <fullName evidence="10">FAD-dependent cmnm(5)s(2)U34 oxidoreductase</fullName>
            <ecNumber evidence="10">1.5.-.-</ecNumber>
        </recommendedName>
    </domain>
</protein>
<dbReference type="HAMAP" id="MF_01102">
    <property type="entry name" value="MnmC"/>
    <property type="match status" value="1"/>
</dbReference>
<evidence type="ECO:0000256" key="8">
    <source>
        <dbReference type="ARBA" id="ARBA00023002"/>
    </source>
</evidence>
<gene>
    <name evidence="10" type="primary">mnmC</name>
    <name evidence="13" type="ORF">SAMN05421733_1158</name>
</gene>
<comment type="similarity">
    <text evidence="10">In the C-terminal section; belongs to the DAO family.</text>
</comment>
<evidence type="ECO:0000259" key="12">
    <source>
        <dbReference type="Pfam" id="PF05430"/>
    </source>
</evidence>
<dbReference type="Proteomes" id="UP000242501">
    <property type="component" value="Unassembled WGS sequence"/>
</dbReference>
<evidence type="ECO:0000256" key="6">
    <source>
        <dbReference type="ARBA" id="ARBA00022694"/>
    </source>
</evidence>
<evidence type="ECO:0000256" key="7">
    <source>
        <dbReference type="ARBA" id="ARBA00022827"/>
    </source>
</evidence>
<evidence type="ECO:0000256" key="4">
    <source>
        <dbReference type="ARBA" id="ARBA00022679"/>
    </source>
</evidence>
<dbReference type="GO" id="GO:0004808">
    <property type="term" value="F:tRNA (5-methylaminomethyl-2-thiouridylate)(34)-methyltransferase activity"/>
    <property type="evidence" value="ECO:0007669"/>
    <property type="project" value="UniProtKB-EC"/>
</dbReference>
<evidence type="ECO:0000256" key="5">
    <source>
        <dbReference type="ARBA" id="ARBA00022691"/>
    </source>
</evidence>
<dbReference type="GO" id="GO:0016645">
    <property type="term" value="F:oxidoreductase activity, acting on the CH-NH group of donors"/>
    <property type="evidence" value="ECO:0007669"/>
    <property type="project" value="InterPro"/>
</dbReference>
<keyword evidence="7 10" id="KW-0274">FAD</keyword>
<keyword evidence="4 10" id="KW-0808">Transferase</keyword>
<comment type="cofactor">
    <cofactor evidence="10">
        <name>FAD</name>
        <dbReference type="ChEBI" id="CHEBI:57692"/>
    </cofactor>
</comment>
<dbReference type="InterPro" id="IPR017610">
    <property type="entry name" value="tRNA_S-uridine_synth_MnmC_C"/>
</dbReference>
<dbReference type="Gene3D" id="3.30.9.10">
    <property type="entry name" value="D-Amino Acid Oxidase, subunit A, domain 2"/>
    <property type="match status" value="1"/>
</dbReference>
<keyword evidence="1 10" id="KW-0963">Cytoplasm</keyword>
<dbReference type="InterPro" id="IPR029063">
    <property type="entry name" value="SAM-dependent_MTases_sf"/>
</dbReference>
<dbReference type="Pfam" id="PF01266">
    <property type="entry name" value="DAO"/>
    <property type="match status" value="1"/>
</dbReference>
<keyword evidence="14" id="KW-1185">Reference proteome</keyword>
<dbReference type="EMBL" id="FMYL01000015">
    <property type="protein sequence ID" value="SDC27022.1"/>
    <property type="molecule type" value="Genomic_DNA"/>
</dbReference>
<evidence type="ECO:0000256" key="9">
    <source>
        <dbReference type="ARBA" id="ARBA00023268"/>
    </source>
</evidence>
<dbReference type="EC" id="1.5.-.-" evidence="10"/>
<dbReference type="InterPro" id="IPR036188">
    <property type="entry name" value="FAD/NAD-bd_sf"/>
</dbReference>
<dbReference type="STRING" id="1219383.SAMN05421733_1158"/>
<comment type="subcellular location">
    <subcellularLocation>
        <location evidence="10">Cytoplasm</location>
    </subcellularLocation>
</comment>
<dbReference type="InterPro" id="IPR023032">
    <property type="entry name" value="tRNA_MAMT_biosynth_bifunc_MnmC"/>
</dbReference>
<dbReference type="SUPFAM" id="SSF51971">
    <property type="entry name" value="Nucleotide-binding domain"/>
    <property type="match status" value="1"/>
</dbReference>
<organism evidence="13 14">
    <name type="scientific">Acinetobacter boissieri</name>
    <dbReference type="NCBI Taxonomy" id="1219383"/>
    <lineage>
        <taxon>Bacteria</taxon>
        <taxon>Pseudomonadati</taxon>
        <taxon>Pseudomonadota</taxon>
        <taxon>Gammaproteobacteria</taxon>
        <taxon>Moraxellales</taxon>
        <taxon>Moraxellaceae</taxon>
        <taxon>Acinetobacter</taxon>
    </lineage>
</organism>
<dbReference type="Gene3D" id="3.50.50.60">
    <property type="entry name" value="FAD/NAD(P)-binding domain"/>
    <property type="match status" value="1"/>
</dbReference>
<evidence type="ECO:0000256" key="3">
    <source>
        <dbReference type="ARBA" id="ARBA00022630"/>
    </source>
</evidence>
<dbReference type="InterPro" id="IPR006076">
    <property type="entry name" value="FAD-dep_OxRdtase"/>
</dbReference>
<evidence type="ECO:0000259" key="11">
    <source>
        <dbReference type="Pfam" id="PF01266"/>
    </source>
</evidence>
<dbReference type="PANTHER" id="PTHR13847">
    <property type="entry name" value="SARCOSINE DEHYDROGENASE-RELATED"/>
    <property type="match status" value="1"/>
</dbReference>
<evidence type="ECO:0000256" key="2">
    <source>
        <dbReference type="ARBA" id="ARBA00022603"/>
    </source>
</evidence>
<keyword evidence="5 10" id="KW-0949">S-adenosyl-L-methionine</keyword>
<sequence>MFGKIEHAELDWQSVDDIDIPYSRQFDDVYFSKANGLLETRHVFLNGNDLSTRLAHLSDYQYFCVGETGFGTGLNILALWQLWREVRCNNHSHLHVVSVEKYPLSRQDLVRALKVWPELEPLAEQLIKQYPQAIAGCHRLYFANERFSLDLWFGDAADIFPVITTKAPINAWFLDGFAPSCNPELWQENILKHIIRLSNVGTTFASFSVAGVLKRGLLSHGIEISRPKGFGHKRQMLKGIWPPQSTMEQTKTKLKQQHIAIIGAGIAGLTTAWAFAQRGHRVDIFEKTTPLCGGSGNPLALINPKLCPVEQAHEHLMVCSWQYAKNYYQNFAAFSPIAVQQSDLKHVGELHQIAKSYPNNTFTALKLADSHSNHPTALLMSAGTIKPHILKDEILAHANIQLHIADIDQMTEYADGIVLTDTQENNFQADHVVFCVATASHELIKNHPKLKPIRGQVSWFKTTAASLKAHTVLSYGGYMAQLDPTHLILGASFQPQRIDTDVLIEDHEHNLTLLKQAYPKYSQNFPPTDTWQGRSAIRAQSPDYFPIVGSVSNHTRIHTHTGLGSKGFLFAPLCAEILVAQIFGELLPMPQTLYNKLIPQRFDKKKKIKKPYYQH</sequence>
<feature type="domain" description="FAD dependent oxidoreductase" evidence="11">
    <location>
        <begin position="259"/>
        <end position="580"/>
    </location>
</feature>
<evidence type="ECO:0000313" key="14">
    <source>
        <dbReference type="Proteomes" id="UP000242501"/>
    </source>
</evidence>
<dbReference type="Gene3D" id="3.40.50.150">
    <property type="entry name" value="Vaccinia Virus protein VP39"/>
    <property type="match status" value="1"/>
</dbReference>
<keyword evidence="3 10" id="KW-0285">Flavoprotein</keyword>
<dbReference type="NCBIfam" id="NF033855">
    <property type="entry name" value="tRNA_MNMC2"/>
    <property type="match status" value="1"/>
</dbReference>
<dbReference type="GO" id="GO:0032259">
    <property type="term" value="P:methylation"/>
    <property type="evidence" value="ECO:0007669"/>
    <property type="project" value="UniProtKB-KW"/>
</dbReference>
<feature type="domain" description="MnmC-like methyltransferase" evidence="12">
    <location>
        <begin position="117"/>
        <end position="240"/>
    </location>
</feature>
<dbReference type="GO" id="GO:0002097">
    <property type="term" value="P:tRNA wobble base modification"/>
    <property type="evidence" value="ECO:0007669"/>
    <property type="project" value="UniProtKB-UniRule"/>
</dbReference>
<dbReference type="InterPro" id="IPR008471">
    <property type="entry name" value="MnmC-like_methylTransf"/>
</dbReference>
<keyword evidence="8 10" id="KW-0560">Oxidoreductase</keyword>
<feature type="region of interest" description="FAD-dependent cmnm(5)s(2)U34 oxidoreductase" evidence="10">
    <location>
        <begin position="262"/>
        <end position="615"/>
    </location>
</feature>
<proteinExistence type="inferred from homology"/>
<dbReference type="SUPFAM" id="SSF54373">
    <property type="entry name" value="FAD-linked reductases, C-terminal domain"/>
    <property type="match status" value="1"/>
</dbReference>
<dbReference type="NCBIfam" id="TIGR03197">
    <property type="entry name" value="MnmC_Cterm"/>
    <property type="match status" value="1"/>
</dbReference>
<keyword evidence="9 10" id="KW-0511">Multifunctional enzyme</keyword>
<dbReference type="EC" id="2.1.1.61" evidence="10"/>
<keyword evidence="2 10" id="KW-0489">Methyltransferase</keyword>
<evidence type="ECO:0000256" key="1">
    <source>
        <dbReference type="ARBA" id="ARBA00022490"/>
    </source>
</evidence>
<evidence type="ECO:0000256" key="10">
    <source>
        <dbReference type="HAMAP-Rule" id="MF_01102"/>
    </source>
</evidence>
<accession>A0A1G6K7I8</accession>
<name>A0A1G6K7I8_9GAMM</name>
<reference evidence="14" key="1">
    <citation type="submission" date="2016-09" db="EMBL/GenBank/DDBJ databases">
        <authorList>
            <person name="Varghese N."/>
            <person name="Submissions S."/>
        </authorList>
    </citation>
    <scope>NUCLEOTIDE SEQUENCE [LARGE SCALE GENOMIC DNA]</scope>
    <source>
        <strain evidence="14">ANC 4422</strain>
    </source>
</reference>
<comment type="function">
    <text evidence="10">Catalyzes the last two steps in the biosynthesis of 5-methylaminomethyl-2-thiouridine (mnm(5)s(2)U) at the wobble position (U34) in tRNA. Catalyzes the FAD-dependent demodification of cmnm(5)s(2)U34 to nm(5)s(2)U34, followed by the transfer of a methyl group from S-adenosyl-L-methionine to nm(5)s(2)U34, to form mnm(5)s(2)U34.</text>
</comment>